<organism evidence="1 2">
    <name type="scientific">Microbacterium nanhaiense</name>
    <dbReference type="NCBI Taxonomy" id="1301026"/>
    <lineage>
        <taxon>Bacteria</taxon>
        <taxon>Bacillati</taxon>
        <taxon>Actinomycetota</taxon>
        <taxon>Actinomycetes</taxon>
        <taxon>Micrococcales</taxon>
        <taxon>Microbacteriaceae</taxon>
        <taxon>Microbacterium</taxon>
    </lineage>
</organism>
<keyword evidence="2" id="KW-1185">Reference proteome</keyword>
<gene>
    <name evidence="1" type="ORF">GCM10010910_27750</name>
</gene>
<proteinExistence type="predicted"/>
<protein>
    <recommendedName>
        <fullName evidence="3">PIN domain-containing protein</fullName>
    </recommendedName>
</protein>
<evidence type="ECO:0000313" key="1">
    <source>
        <dbReference type="EMBL" id="GGO66995.1"/>
    </source>
</evidence>
<reference evidence="2" key="1">
    <citation type="journal article" date="2019" name="Int. J. Syst. Evol. Microbiol.">
        <title>The Global Catalogue of Microorganisms (GCM) 10K type strain sequencing project: providing services to taxonomists for standard genome sequencing and annotation.</title>
        <authorList>
            <consortium name="The Broad Institute Genomics Platform"/>
            <consortium name="The Broad Institute Genome Sequencing Center for Infectious Disease"/>
            <person name="Wu L."/>
            <person name="Ma J."/>
        </authorList>
    </citation>
    <scope>NUCLEOTIDE SEQUENCE [LARGE SCALE GENOMIC DNA]</scope>
    <source>
        <strain evidence="2">CGMCC 4.7181</strain>
    </source>
</reference>
<dbReference type="EMBL" id="BMMQ01000011">
    <property type="protein sequence ID" value="GGO66995.1"/>
    <property type="molecule type" value="Genomic_DNA"/>
</dbReference>
<sequence length="204" mass="23111">MSEHDPRLERVQKIFVDANVLGSKTQYDWLFMLRLRLEMFTLWTSNDVLDEAHRVWRRRKPDLGGAMRAQRDALFRRLFDDVSDAWNGGASDTINDVHDVHVHNAARSLGADILLTNNGKDFGDPNTLPYDIYSPDEFFVLVNANAPQAVRDVARDQALYWHRRSGDTKYSLAKALAEAGCPSFAREVERHLVVLSGSSASLPL</sequence>
<name>A0ABQ2N665_9MICO</name>
<comment type="caution">
    <text evidence="1">The sequence shown here is derived from an EMBL/GenBank/DDBJ whole genome shotgun (WGS) entry which is preliminary data.</text>
</comment>
<evidence type="ECO:0000313" key="2">
    <source>
        <dbReference type="Proteomes" id="UP000638043"/>
    </source>
</evidence>
<dbReference type="CDD" id="cd09854">
    <property type="entry name" value="PIN_VapC-like"/>
    <property type="match status" value="1"/>
</dbReference>
<dbReference type="Proteomes" id="UP000638043">
    <property type="component" value="Unassembled WGS sequence"/>
</dbReference>
<accession>A0ABQ2N665</accession>
<evidence type="ECO:0008006" key="3">
    <source>
        <dbReference type="Google" id="ProtNLM"/>
    </source>
</evidence>